<accession>A0A4Y3WL18</accession>
<comment type="caution">
    <text evidence="1">The sequence shown here is derived from an EMBL/GenBank/DDBJ whole genome shotgun (WGS) entry which is preliminary data.</text>
</comment>
<dbReference type="AlphaFoldDB" id="A0A4Y3WL18"/>
<keyword evidence="2" id="KW-1185">Reference proteome</keyword>
<name>A0A4Y3WL18_9PSEU</name>
<evidence type="ECO:0000313" key="2">
    <source>
        <dbReference type="Proteomes" id="UP000320338"/>
    </source>
</evidence>
<sequence>MTTKLTISVPDQVAEEARRAVREGRAESVSGWFGTAAEHFRRAGTLDDWLAEADGVAGEPPSAAVLAEVDAALDA</sequence>
<dbReference type="EMBL" id="BJNG01000015">
    <property type="protein sequence ID" value="GEC19647.1"/>
    <property type="molecule type" value="Genomic_DNA"/>
</dbReference>
<dbReference type="RefSeq" id="WP_141278188.1">
    <property type="nucleotide sequence ID" value="NZ_BAAARZ010000044.1"/>
</dbReference>
<proteinExistence type="predicted"/>
<evidence type="ECO:0008006" key="3">
    <source>
        <dbReference type="Google" id="ProtNLM"/>
    </source>
</evidence>
<protein>
    <recommendedName>
        <fullName evidence="3">CopG family transcriptional regulator</fullName>
    </recommendedName>
</protein>
<reference evidence="1 2" key="1">
    <citation type="submission" date="2019-06" db="EMBL/GenBank/DDBJ databases">
        <title>Whole genome shotgun sequence of Pseudonocardia hydrocarbonoxydans NBRC 14498.</title>
        <authorList>
            <person name="Hosoyama A."/>
            <person name="Uohara A."/>
            <person name="Ohji S."/>
            <person name="Ichikawa N."/>
        </authorList>
    </citation>
    <scope>NUCLEOTIDE SEQUENCE [LARGE SCALE GENOMIC DNA]</scope>
    <source>
        <strain evidence="1 2">NBRC 14498</strain>
    </source>
</reference>
<evidence type="ECO:0000313" key="1">
    <source>
        <dbReference type="EMBL" id="GEC19647.1"/>
    </source>
</evidence>
<dbReference type="Proteomes" id="UP000320338">
    <property type="component" value="Unassembled WGS sequence"/>
</dbReference>
<gene>
    <name evidence="1" type="ORF">PHY01_19300</name>
</gene>
<organism evidence="1 2">
    <name type="scientific">Pseudonocardia hydrocarbonoxydans</name>
    <dbReference type="NCBI Taxonomy" id="76726"/>
    <lineage>
        <taxon>Bacteria</taxon>
        <taxon>Bacillati</taxon>
        <taxon>Actinomycetota</taxon>
        <taxon>Actinomycetes</taxon>
        <taxon>Pseudonocardiales</taxon>
        <taxon>Pseudonocardiaceae</taxon>
        <taxon>Pseudonocardia</taxon>
    </lineage>
</organism>